<reference evidence="16" key="1">
    <citation type="submission" date="2016-10" db="EMBL/GenBank/DDBJ databases">
        <authorList>
            <person name="Varghese N."/>
            <person name="Submissions S."/>
        </authorList>
    </citation>
    <scope>NUCLEOTIDE SEQUENCE [LARGE SCALE GENOMIC DNA]</scope>
    <source>
        <strain evidence="16">Gh-105</strain>
    </source>
</reference>
<dbReference type="OrthoDB" id="9809567at2"/>
<dbReference type="PROSITE" id="PS50109">
    <property type="entry name" value="HIS_KIN"/>
    <property type="match status" value="1"/>
</dbReference>
<gene>
    <name evidence="15" type="ORF">SAMN05192565_12929</name>
</gene>
<evidence type="ECO:0000256" key="12">
    <source>
        <dbReference type="SAM" id="Phobius"/>
    </source>
</evidence>
<evidence type="ECO:0000256" key="9">
    <source>
        <dbReference type="ARBA" id="ARBA00023012"/>
    </source>
</evidence>
<dbReference type="InterPro" id="IPR005467">
    <property type="entry name" value="His_kinase_dom"/>
</dbReference>
<dbReference type="InterPro" id="IPR003660">
    <property type="entry name" value="HAMP_dom"/>
</dbReference>
<dbReference type="InterPro" id="IPR003661">
    <property type="entry name" value="HisK_dim/P_dom"/>
</dbReference>
<evidence type="ECO:0000256" key="3">
    <source>
        <dbReference type="ARBA" id="ARBA00012438"/>
    </source>
</evidence>
<dbReference type="AlphaFoldDB" id="A0A1I2WZ99"/>
<evidence type="ECO:0000313" key="15">
    <source>
        <dbReference type="EMBL" id="SFH06512.1"/>
    </source>
</evidence>
<dbReference type="PANTHER" id="PTHR45436">
    <property type="entry name" value="SENSOR HISTIDINE KINASE YKOH"/>
    <property type="match status" value="1"/>
</dbReference>
<evidence type="ECO:0000256" key="4">
    <source>
        <dbReference type="ARBA" id="ARBA00022553"/>
    </source>
</evidence>
<keyword evidence="8 12" id="KW-1133">Transmembrane helix</keyword>
<dbReference type="PANTHER" id="PTHR45436:SF5">
    <property type="entry name" value="SENSOR HISTIDINE KINASE TRCS"/>
    <property type="match status" value="1"/>
</dbReference>
<dbReference type="PROSITE" id="PS50885">
    <property type="entry name" value="HAMP"/>
    <property type="match status" value="1"/>
</dbReference>
<dbReference type="EMBL" id="FOPM01000029">
    <property type="protein sequence ID" value="SFH06512.1"/>
    <property type="molecule type" value="Genomic_DNA"/>
</dbReference>
<evidence type="ECO:0000256" key="1">
    <source>
        <dbReference type="ARBA" id="ARBA00000085"/>
    </source>
</evidence>
<keyword evidence="16" id="KW-1185">Reference proteome</keyword>
<dbReference type="InterPro" id="IPR003594">
    <property type="entry name" value="HATPase_dom"/>
</dbReference>
<evidence type="ECO:0000259" key="14">
    <source>
        <dbReference type="PROSITE" id="PS50885"/>
    </source>
</evidence>
<feature type="domain" description="HAMP" evidence="14">
    <location>
        <begin position="236"/>
        <end position="287"/>
    </location>
</feature>
<feature type="region of interest" description="Disordered" evidence="11">
    <location>
        <begin position="1"/>
        <end position="51"/>
    </location>
</feature>
<evidence type="ECO:0000313" key="16">
    <source>
        <dbReference type="Proteomes" id="UP000199229"/>
    </source>
</evidence>
<dbReference type="STRING" id="582675.SAMN05192565_12929"/>
<dbReference type="GO" id="GO:0005886">
    <property type="term" value="C:plasma membrane"/>
    <property type="evidence" value="ECO:0007669"/>
    <property type="project" value="TreeGrafter"/>
</dbReference>
<evidence type="ECO:0000256" key="7">
    <source>
        <dbReference type="ARBA" id="ARBA00022777"/>
    </source>
</evidence>
<accession>A0A1I2WZ99</accession>
<evidence type="ECO:0000256" key="8">
    <source>
        <dbReference type="ARBA" id="ARBA00022989"/>
    </source>
</evidence>
<keyword evidence="5" id="KW-0808">Transferase</keyword>
<keyword evidence="7 15" id="KW-0418">Kinase</keyword>
<feature type="compositionally biased region" description="Basic and acidic residues" evidence="11">
    <location>
        <begin position="7"/>
        <end position="23"/>
    </location>
</feature>
<dbReference type="PRINTS" id="PR00344">
    <property type="entry name" value="BCTRLSENSOR"/>
</dbReference>
<evidence type="ECO:0000256" key="6">
    <source>
        <dbReference type="ARBA" id="ARBA00022692"/>
    </source>
</evidence>
<keyword evidence="9" id="KW-0902">Two-component regulatory system</keyword>
<name>A0A1I2WZ99_9HYPH</name>
<evidence type="ECO:0000256" key="10">
    <source>
        <dbReference type="ARBA" id="ARBA00023136"/>
    </source>
</evidence>
<dbReference type="EC" id="2.7.13.3" evidence="3"/>
<dbReference type="GO" id="GO:0000155">
    <property type="term" value="F:phosphorelay sensor kinase activity"/>
    <property type="evidence" value="ECO:0007669"/>
    <property type="project" value="InterPro"/>
</dbReference>
<feature type="transmembrane region" description="Helical" evidence="12">
    <location>
        <begin position="215"/>
        <end position="239"/>
    </location>
</feature>
<dbReference type="Pfam" id="PF02518">
    <property type="entry name" value="HATPase_c"/>
    <property type="match status" value="1"/>
</dbReference>
<dbReference type="InterPro" id="IPR050428">
    <property type="entry name" value="TCS_sensor_his_kinase"/>
</dbReference>
<sequence length="493" mass="51747">MRAPSPEAHREKPERPAPPEHRPPQPVVPKTETPKSDSPKPGRPPGPLHPGSLQRRLLAAALVLITAALVVAGVAIGLVLHRFVRGQLDSRLDSQLVALGAGLERGPGGALRLSRDFDGPPFDRDRAGWYWQVRRGGQVLRSGSLDGRDLAAQASPEGPRGSDQPRPADGTGPWGESLILRVLVLPAEGPGPPTVLVASAPAAALRGPLREAGGALALILGILGVSLVAGTLAQVRLGLRPLERLRRDLAAVRAGERDRVPGKQPAEIRPLVEEVNALLDQNAANLERARTHVANLAHGLKTPLATLTLALSDRTRDPDGVLANLVASMDRQVRHHLRRARAGALGGATRTRTPLAEPVADLRTTFARLYSEKGLVLDVSLPAGAAVACDGQDLDEMLGNLIDNACQWCRGYVRISAAASEAGLVVAVEDDGPGLAPEAAAEAVRPGRRLDETVPGNGFGLSITQELAELYGGGLHLDRSGLGGLRAALTLPV</sequence>
<proteinExistence type="predicted"/>
<dbReference type="InterPro" id="IPR004358">
    <property type="entry name" value="Sig_transdc_His_kin-like_C"/>
</dbReference>
<comment type="subcellular location">
    <subcellularLocation>
        <location evidence="2">Membrane</location>
    </subcellularLocation>
</comment>
<dbReference type="Gene3D" id="3.30.565.10">
    <property type="entry name" value="Histidine kinase-like ATPase, C-terminal domain"/>
    <property type="match status" value="1"/>
</dbReference>
<dbReference type="SUPFAM" id="SSF55874">
    <property type="entry name" value="ATPase domain of HSP90 chaperone/DNA topoisomerase II/histidine kinase"/>
    <property type="match status" value="1"/>
</dbReference>
<dbReference type="Proteomes" id="UP000199229">
    <property type="component" value="Unassembled WGS sequence"/>
</dbReference>
<organism evidence="15 16">
    <name type="scientific">Methylobacterium gossipiicola</name>
    <dbReference type="NCBI Taxonomy" id="582675"/>
    <lineage>
        <taxon>Bacteria</taxon>
        <taxon>Pseudomonadati</taxon>
        <taxon>Pseudomonadota</taxon>
        <taxon>Alphaproteobacteria</taxon>
        <taxon>Hyphomicrobiales</taxon>
        <taxon>Methylobacteriaceae</taxon>
        <taxon>Methylobacterium</taxon>
    </lineage>
</organism>
<feature type="region of interest" description="Disordered" evidence="11">
    <location>
        <begin position="149"/>
        <end position="171"/>
    </location>
</feature>
<evidence type="ECO:0000256" key="5">
    <source>
        <dbReference type="ARBA" id="ARBA00022679"/>
    </source>
</evidence>
<evidence type="ECO:0000256" key="2">
    <source>
        <dbReference type="ARBA" id="ARBA00004370"/>
    </source>
</evidence>
<dbReference type="RefSeq" id="WP_091974830.1">
    <property type="nucleotide sequence ID" value="NZ_FOPM01000029.1"/>
</dbReference>
<protein>
    <recommendedName>
        <fullName evidence="3">histidine kinase</fullName>
        <ecNumber evidence="3">2.7.13.3</ecNumber>
    </recommendedName>
</protein>
<dbReference type="SMART" id="SM00387">
    <property type="entry name" value="HATPase_c"/>
    <property type="match status" value="1"/>
</dbReference>
<dbReference type="CDD" id="cd00082">
    <property type="entry name" value="HisKA"/>
    <property type="match status" value="1"/>
</dbReference>
<evidence type="ECO:0000259" key="13">
    <source>
        <dbReference type="PROSITE" id="PS50109"/>
    </source>
</evidence>
<evidence type="ECO:0000256" key="11">
    <source>
        <dbReference type="SAM" id="MobiDB-lite"/>
    </source>
</evidence>
<dbReference type="InterPro" id="IPR036890">
    <property type="entry name" value="HATPase_C_sf"/>
</dbReference>
<keyword evidence="6 12" id="KW-0812">Transmembrane</keyword>
<keyword evidence="10 12" id="KW-0472">Membrane</keyword>
<feature type="transmembrane region" description="Helical" evidence="12">
    <location>
        <begin position="57"/>
        <end position="80"/>
    </location>
</feature>
<feature type="domain" description="Histidine kinase" evidence="13">
    <location>
        <begin position="295"/>
        <end position="493"/>
    </location>
</feature>
<keyword evidence="4" id="KW-0597">Phosphoprotein</keyword>
<comment type="catalytic activity">
    <reaction evidence="1">
        <text>ATP + protein L-histidine = ADP + protein N-phospho-L-histidine.</text>
        <dbReference type="EC" id="2.7.13.3"/>
    </reaction>
</comment>
<dbReference type="Gene3D" id="1.10.287.130">
    <property type="match status" value="1"/>
</dbReference>